<evidence type="ECO:0000313" key="3">
    <source>
        <dbReference type="Proteomes" id="UP000482155"/>
    </source>
</evidence>
<evidence type="ECO:0000256" key="1">
    <source>
        <dbReference type="SAM" id="SignalP"/>
    </source>
</evidence>
<keyword evidence="3" id="KW-1185">Reference proteome</keyword>
<reference evidence="2 3" key="1">
    <citation type="submission" date="2020-02" db="EMBL/GenBank/DDBJ databases">
        <authorList>
            <person name="Kim M.K."/>
        </authorList>
    </citation>
    <scope>NUCLEOTIDE SEQUENCE [LARGE SCALE GENOMIC DNA]</scope>
    <source>
        <strain evidence="2 3">17J57-3</strain>
    </source>
</reference>
<gene>
    <name evidence="2" type="ORF">G3574_24080</name>
</gene>
<organism evidence="2 3">
    <name type="scientific">Noviherbaspirillum galbum</name>
    <dbReference type="NCBI Taxonomy" id="2709383"/>
    <lineage>
        <taxon>Bacteria</taxon>
        <taxon>Pseudomonadati</taxon>
        <taxon>Pseudomonadota</taxon>
        <taxon>Betaproteobacteria</taxon>
        <taxon>Burkholderiales</taxon>
        <taxon>Oxalobacteraceae</taxon>
        <taxon>Noviherbaspirillum</taxon>
    </lineage>
</organism>
<name>A0A6B3SYZ3_9BURK</name>
<evidence type="ECO:0000313" key="2">
    <source>
        <dbReference type="EMBL" id="NEX64172.1"/>
    </source>
</evidence>
<accession>A0A6B3SYZ3</accession>
<feature type="signal peptide" evidence="1">
    <location>
        <begin position="1"/>
        <end position="23"/>
    </location>
</feature>
<dbReference type="RefSeq" id="WP_163968081.1">
    <property type="nucleotide sequence ID" value="NZ_JAAIVB010000078.1"/>
</dbReference>
<evidence type="ECO:0008006" key="4">
    <source>
        <dbReference type="Google" id="ProtNLM"/>
    </source>
</evidence>
<proteinExistence type="predicted"/>
<comment type="caution">
    <text evidence="2">The sequence shown here is derived from an EMBL/GenBank/DDBJ whole genome shotgun (WGS) entry which is preliminary data.</text>
</comment>
<dbReference type="PROSITE" id="PS51257">
    <property type="entry name" value="PROKAR_LIPOPROTEIN"/>
    <property type="match status" value="1"/>
</dbReference>
<dbReference type="AlphaFoldDB" id="A0A6B3SYZ3"/>
<dbReference type="Proteomes" id="UP000482155">
    <property type="component" value="Unassembled WGS sequence"/>
</dbReference>
<sequence length="484" mass="51559">MPKRLISAGAISSALLVSGCASVSGGNVQSMVVTTAEKGGRDVAGAECMLSNTKGNWRLKTPGETTVVRSNTPMTVKCEKESLPAGMATVESATRAAMYGNILVGGLIGAAIDHSSGAAYEYPVSVKVVMGDVVSIAAPKPAEGAAPGRNQSKVHDKRFDLPPASGFADAANVNAVPSEAARKAYAQWLEKPVPRAFVLSSDGRAYWSSDTSAAVQRATDRCNERASGCQLYAYDDVVVWKASNVIEPRQRRAMPETGNAFENAAGAKQASAAGIQTVTARVTHRDPLPAPTSFAALDDIKALPNTGEKGRDLYREYLTWAVPKAIAISDRGAIARAHGIPDAMQSALQKCEKFGGPCRLYAVDGNVVFVPFPPRQHLFHRPSASNFAPADDVAAMPFVSERAREGYSQYLNLSAPKAFAISARGHWSHLGNDSRSMKTVLERCEAHGSPCWLYAVDNQVVWRAEANERIGLRQLQPMAESAGN</sequence>
<feature type="chain" id="PRO_5025329864" description="DUF4189 domain-containing protein" evidence="1">
    <location>
        <begin position="24"/>
        <end position="484"/>
    </location>
</feature>
<keyword evidence="1" id="KW-0732">Signal</keyword>
<protein>
    <recommendedName>
        <fullName evidence="4">DUF4189 domain-containing protein</fullName>
    </recommendedName>
</protein>
<dbReference type="EMBL" id="JAAIVB010000078">
    <property type="protein sequence ID" value="NEX64172.1"/>
    <property type="molecule type" value="Genomic_DNA"/>
</dbReference>